<comment type="caution">
    <text evidence="1">The sequence shown here is derived from an EMBL/GenBank/DDBJ whole genome shotgun (WGS) entry which is preliminary data.</text>
</comment>
<reference evidence="1" key="1">
    <citation type="submission" date="2021-01" db="EMBL/GenBank/DDBJ databases">
        <authorList>
            <consortium name="Genoscope - CEA"/>
            <person name="William W."/>
        </authorList>
    </citation>
    <scope>NUCLEOTIDE SEQUENCE</scope>
</reference>
<organism evidence="1 2">
    <name type="scientific">Paramecium pentaurelia</name>
    <dbReference type="NCBI Taxonomy" id="43138"/>
    <lineage>
        <taxon>Eukaryota</taxon>
        <taxon>Sar</taxon>
        <taxon>Alveolata</taxon>
        <taxon>Ciliophora</taxon>
        <taxon>Intramacronucleata</taxon>
        <taxon>Oligohymenophorea</taxon>
        <taxon>Peniculida</taxon>
        <taxon>Parameciidae</taxon>
        <taxon>Paramecium</taxon>
    </lineage>
</organism>
<dbReference type="AlphaFoldDB" id="A0A8S1SVL3"/>
<name>A0A8S1SVL3_9CILI</name>
<evidence type="ECO:0000313" key="2">
    <source>
        <dbReference type="Proteomes" id="UP000689195"/>
    </source>
</evidence>
<dbReference type="Proteomes" id="UP000689195">
    <property type="component" value="Unassembled WGS sequence"/>
</dbReference>
<gene>
    <name evidence="1" type="ORF">PPENT_87.1.T0120144</name>
</gene>
<proteinExistence type="predicted"/>
<evidence type="ECO:0000313" key="1">
    <source>
        <dbReference type="EMBL" id="CAD8143309.1"/>
    </source>
</evidence>
<dbReference type="EMBL" id="CAJJDO010000012">
    <property type="protein sequence ID" value="CAD8143309.1"/>
    <property type="molecule type" value="Genomic_DNA"/>
</dbReference>
<keyword evidence="2" id="KW-1185">Reference proteome</keyword>
<accession>A0A8S1SVL3</accession>
<sequence length="121" mass="14389">MQHLGFNSQNPKDINIQKLQSWILKKISKVQYTQEQFKQTSNFWKVNFQDEFPIILTSSNYDFNVEQQQQYFTSFNISTSYLLKSQQLSNHKIEAIISNTTTLIKRYINYNQTKTTQQSCC</sequence>
<protein>
    <submittedName>
        <fullName evidence="1">Uncharacterized protein</fullName>
    </submittedName>
</protein>